<organism evidence="7 8">
    <name type="scientific">Banduia mediterranea</name>
    <dbReference type="NCBI Taxonomy" id="3075609"/>
    <lineage>
        <taxon>Bacteria</taxon>
        <taxon>Pseudomonadati</taxon>
        <taxon>Pseudomonadota</taxon>
        <taxon>Gammaproteobacteria</taxon>
        <taxon>Nevskiales</taxon>
        <taxon>Algiphilaceae</taxon>
        <taxon>Banduia</taxon>
    </lineage>
</organism>
<evidence type="ECO:0000256" key="2">
    <source>
        <dbReference type="ARBA" id="ARBA00022603"/>
    </source>
</evidence>
<evidence type="ECO:0000313" key="7">
    <source>
        <dbReference type="EMBL" id="MDT0495812.1"/>
    </source>
</evidence>
<dbReference type="GO" id="GO:0032259">
    <property type="term" value="P:methylation"/>
    <property type="evidence" value="ECO:0007669"/>
    <property type="project" value="UniProtKB-KW"/>
</dbReference>
<dbReference type="HAMAP" id="MF_01813">
    <property type="entry name" value="MenG_UbiE_methyltr"/>
    <property type="match status" value="1"/>
</dbReference>
<proteinExistence type="inferred from homology"/>
<comment type="pathway">
    <text evidence="6">Quinol/quinone metabolism; menaquinone biosynthesis; menaquinol from 1,4-dihydroxy-2-naphthoate: step 2/2.</text>
</comment>
<dbReference type="SUPFAM" id="SSF53335">
    <property type="entry name" value="S-adenosyl-L-methionine-dependent methyltransferases"/>
    <property type="match status" value="1"/>
</dbReference>
<dbReference type="EMBL" id="JAVRIC010000001">
    <property type="protein sequence ID" value="MDT0495812.1"/>
    <property type="molecule type" value="Genomic_DNA"/>
</dbReference>
<evidence type="ECO:0000256" key="1">
    <source>
        <dbReference type="ARBA" id="ARBA00022428"/>
    </source>
</evidence>
<feature type="binding site" evidence="6">
    <location>
        <position position="99"/>
    </location>
    <ligand>
        <name>S-adenosyl-L-methionine</name>
        <dbReference type="ChEBI" id="CHEBI:59789"/>
    </ligand>
</feature>
<dbReference type="PANTHER" id="PTHR43591">
    <property type="entry name" value="METHYLTRANSFERASE"/>
    <property type="match status" value="1"/>
</dbReference>
<reference evidence="7 8" key="1">
    <citation type="submission" date="2023-09" db="EMBL/GenBank/DDBJ databases">
        <authorList>
            <person name="Rey-Velasco X."/>
        </authorList>
    </citation>
    <scope>NUCLEOTIDE SEQUENCE [LARGE SCALE GENOMIC DNA]</scope>
    <source>
        <strain evidence="7 8">W345</strain>
    </source>
</reference>
<dbReference type="Pfam" id="PF01209">
    <property type="entry name" value="Ubie_methyltran"/>
    <property type="match status" value="1"/>
</dbReference>
<keyword evidence="1 6" id="KW-0474">Menaquinone biosynthesis</keyword>
<dbReference type="NCBIfam" id="NF001244">
    <property type="entry name" value="PRK00216.1-5"/>
    <property type="match status" value="1"/>
</dbReference>
<keyword evidence="8" id="KW-1185">Reference proteome</keyword>
<comment type="similarity">
    <text evidence="6">Belongs to the class I-like SAM-binding methyltransferase superfamily. MenG/UbiE family.</text>
</comment>
<dbReference type="PANTHER" id="PTHR43591:SF24">
    <property type="entry name" value="2-METHOXY-6-POLYPRENYL-1,4-BENZOQUINOL METHYLASE, MITOCHONDRIAL"/>
    <property type="match status" value="1"/>
</dbReference>
<dbReference type="InterPro" id="IPR023576">
    <property type="entry name" value="UbiE/COQ5_MeTrFase_CS"/>
</dbReference>
<dbReference type="Gene3D" id="3.40.50.150">
    <property type="entry name" value="Vaccinia Virus protein VP39"/>
    <property type="match status" value="1"/>
</dbReference>
<evidence type="ECO:0000313" key="8">
    <source>
        <dbReference type="Proteomes" id="UP001254608"/>
    </source>
</evidence>
<dbReference type="PROSITE" id="PS01183">
    <property type="entry name" value="UBIE_1"/>
    <property type="match status" value="1"/>
</dbReference>
<comment type="caution">
    <text evidence="7">The sequence shown here is derived from an EMBL/GenBank/DDBJ whole genome shotgun (WGS) entry which is preliminary data.</text>
</comment>
<dbReference type="NCBIfam" id="NF001240">
    <property type="entry name" value="PRK00216.1-1"/>
    <property type="match status" value="1"/>
</dbReference>
<evidence type="ECO:0000256" key="5">
    <source>
        <dbReference type="ARBA" id="ARBA00022691"/>
    </source>
</evidence>
<protein>
    <recommendedName>
        <fullName evidence="6">Ubiquinone/menaquinone biosynthesis C-methyltransferase UbiE</fullName>
        <ecNumber evidence="6">2.1.1.163</ecNumber>
        <ecNumber evidence="6">2.1.1.201</ecNumber>
    </recommendedName>
    <alternativeName>
        <fullName evidence="6">2-methoxy-6-polyprenyl-1,4-benzoquinol methylase</fullName>
    </alternativeName>
    <alternativeName>
        <fullName evidence="6">Demethylmenaquinone methyltransferase</fullName>
    </alternativeName>
</protein>
<comment type="caution">
    <text evidence="6">Lacks conserved residue(s) required for the propagation of feature annotation.</text>
</comment>
<dbReference type="CDD" id="cd02440">
    <property type="entry name" value="AdoMet_MTases"/>
    <property type="match status" value="1"/>
</dbReference>
<dbReference type="InterPro" id="IPR004033">
    <property type="entry name" value="UbiE/COQ5_MeTrFase"/>
</dbReference>
<feature type="binding site" evidence="6">
    <location>
        <begin position="127"/>
        <end position="128"/>
    </location>
    <ligand>
        <name>S-adenosyl-L-methionine</name>
        <dbReference type="ChEBI" id="CHEBI:59789"/>
    </ligand>
</feature>
<keyword evidence="5 6" id="KW-0949">S-adenosyl-L-methionine</keyword>
<dbReference type="EC" id="2.1.1.201" evidence="6"/>
<comment type="catalytic activity">
    <reaction evidence="6">
        <text>a 2-demethylmenaquinol + S-adenosyl-L-methionine = a menaquinol + S-adenosyl-L-homocysteine + H(+)</text>
        <dbReference type="Rhea" id="RHEA:42640"/>
        <dbReference type="Rhea" id="RHEA-COMP:9539"/>
        <dbReference type="Rhea" id="RHEA-COMP:9563"/>
        <dbReference type="ChEBI" id="CHEBI:15378"/>
        <dbReference type="ChEBI" id="CHEBI:18151"/>
        <dbReference type="ChEBI" id="CHEBI:55437"/>
        <dbReference type="ChEBI" id="CHEBI:57856"/>
        <dbReference type="ChEBI" id="CHEBI:59789"/>
        <dbReference type="EC" id="2.1.1.163"/>
    </reaction>
</comment>
<dbReference type="Proteomes" id="UP001254608">
    <property type="component" value="Unassembled WGS sequence"/>
</dbReference>
<dbReference type="InterPro" id="IPR029063">
    <property type="entry name" value="SAM-dependent_MTases_sf"/>
</dbReference>
<comment type="pathway">
    <text evidence="6">Cofactor biosynthesis; ubiquinone biosynthesis.</text>
</comment>
<feature type="binding site" evidence="6">
    <location>
        <position position="78"/>
    </location>
    <ligand>
        <name>S-adenosyl-L-methionine</name>
        <dbReference type="ChEBI" id="CHEBI:59789"/>
    </ligand>
</feature>
<dbReference type="GO" id="GO:0008425">
    <property type="term" value="F:2-methoxy-6-polyprenyl-1,4-benzoquinol methyltransferase activity"/>
    <property type="evidence" value="ECO:0007669"/>
    <property type="project" value="UniProtKB-EC"/>
</dbReference>
<comment type="function">
    <text evidence="6">Methyltransferase required for the conversion of demethylmenaquinol (DMKH2) to menaquinol (MKH2) and the conversion of 2-polyprenyl-6-methoxy-1,4-benzoquinol (DDMQH2) to 2-polyprenyl-3-methyl-6-methoxy-1,4-benzoquinol (DMQH2).</text>
</comment>
<keyword evidence="4 6" id="KW-0831">Ubiquinone biosynthesis</keyword>
<dbReference type="PROSITE" id="PS51608">
    <property type="entry name" value="SAM_MT_UBIE"/>
    <property type="match status" value="1"/>
</dbReference>
<accession>A0ABU2WD68</accession>
<evidence type="ECO:0000256" key="4">
    <source>
        <dbReference type="ARBA" id="ARBA00022688"/>
    </source>
</evidence>
<dbReference type="NCBIfam" id="TIGR01934">
    <property type="entry name" value="MenG_MenH_UbiE"/>
    <property type="match status" value="1"/>
</dbReference>
<name>A0ABU2WD68_9GAMM</name>
<comment type="catalytic activity">
    <reaction evidence="6">
        <text>a 2-methoxy-6-(all-trans-polyprenyl)benzene-1,4-diol + S-adenosyl-L-methionine = a 5-methoxy-2-methyl-3-(all-trans-polyprenyl)benzene-1,4-diol + S-adenosyl-L-homocysteine + H(+)</text>
        <dbReference type="Rhea" id="RHEA:28286"/>
        <dbReference type="Rhea" id="RHEA-COMP:10858"/>
        <dbReference type="Rhea" id="RHEA-COMP:10859"/>
        <dbReference type="ChEBI" id="CHEBI:15378"/>
        <dbReference type="ChEBI" id="CHEBI:57856"/>
        <dbReference type="ChEBI" id="CHEBI:59789"/>
        <dbReference type="ChEBI" id="CHEBI:84166"/>
        <dbReference type="ChEBI" id="CHEBI:84167"/>
        <dbReference type="EC" id="2.1.1.201"/>
    </reaction>
</comment>
<dbReference type="GO" id="GO:0043770">
    <property type="term" value="F:demethylmenaquinone methyltransferase activity"/>
    <property type="evidence" value="ECO:0007669"/>
    <property type="project" value="UniProtKB-EC"/>
</dbReference>
<keyword evidence="2 6" id="KW-0489">Methyltransferase</keyword>
<sequence>MVDKPTGDRPGFTHFGYEQVPVTDKAKRVREVFSSVAAKYDLMNDLMSMGVHRVWKRFAIDLAGVRSGERVLDVAGGTGDLTAAFARAVGASGLAVLSDINAAMLEEGRSRLTDRGIVGNVPAVQANAECLPFADNSFDCITIGFGLRNVTDKDAALRSMLRTLKPGGRLLILEFSKPLHEGFAKLYDQYSFKVLPRLGRFIARDEDSYRYLAESIRMHPDQDTLKSMMELAGFSRVQVYNLTGGVVAVHRGYKL</sequence>
<gene>
    <name evidence="6 7" type="primary">ubiE</name>
    <name evidence="7" type="ORF">RM530_00310</name>
</gene>
<evidence type="ECO:0000256" key="3">
    <source>
        <dbReference type="ARBA" id="ARBA00022679"/>
    </source>
</evidence>
<dbReference type="RefSeq" id="WP_311363206.1">
    <property type="nucleotide sequence ID" value="NZ_JAVRIC010000001.1"/>
</dbReference>
<evidence type="ECO:0000256" key="6">
    <source>
        <dbReference type="HAMAP-Rule" id="MF_01813"/>
    </source>
</evidence>
<keyword evidence="3 6" id="KW-0808">Transferase</keyword>
<dbReference type="EC" id="2.1.1.163" evidence="6"/>